<dbReference type="PANTHER" id="PTHR35526">
    <property type="entry name" value="ANTI-SIGMA-F FACTOR RSBW-RELATED"/>
    <property type="match status" value="1"/>
</dbReference>
<sequence>MNHRTAADEPFVHPALFYRDPDEYLSGVGAFVRAGLAADEPVAVVVPRVNLELLRGELGADAPSVRFTDMEEAGRNPGRIIPRVLRAFADAHPGRRVRIVGEPVWAGRSSAEYPACVQHEALINHAFAGRPVTILCPYDASRLTPRAVTDAYATHPFVIDGGRGAPSASYAPDHMVSAYNQPLPGPPEATDVLSFDFDDALLPDARHMVVARAESLGLAPARRVDLALAVGELTANSVVHGGGRGTVRVWAEDGHVVWEVRDGGHIRDPLAGRRPARPGLPGGRGLLLVHALSDLVRTHTGPDGTTTRCHLRRAPSP</sequence>
<evidence type="ECO:0000259" key="3">
    <source>
        <dbReference type="Pfam" id="PF13581"/>
    </source>
</evidence>
<name>A0ABN3WRH3_STRTU</name>
<evidence type="ECO:0000256" key="1">
    <source>
        <dbReference type="ARBA" id="ARBA00022527"/>
    </source>
</evidence>
<gene>
    <name evidence="5" type="ORF">GCM10020221_21960</name>
</gene>
<evidence type="ECO:0000259" key="4">
    <source>
        <dbReference type="Pfam" id="PF14417"/>
    </source>
</evidence>
<proteinExistence type="predicted"/>
<dbReference type="InterPro" id="IPR003594">
    <property type="entry name" value="HATPase_dom"/>
</dbReference>
<dbReference type="SUPFAM" id="SSF55874">
    <property type="entry name" value="ATPase domain of HSP90 chaperone/DNA topoisomerase II/histidine kinase"/>
    <property type="match status" value="1"/>
</dbReference>
<organism evidence="5 6">
    <name type="scientific">Streptomyces thioluteus</name>
    <dbReference type="NCBI Taxonomy" id="66431"/>
    <lineage>
        <taxon>Bacteria</taxon>
        <taxon>Bacillati</taxon>
        <taxon>Actinomycetota</taxon>
        <taxon>Actinomycetes</taxon>
        <taxon>Kitasatosporales</taxon>
        <taxon>Streptomycetaceae</taxon>
        <taxon>Streptomyces</taxon>
    </lineage>
</organism>
<accession>A0ABN3WRH3</accession>
<dbReference type="PANTHER" id="PTHR35526:SF3">
    <property type="entry name" value="ANTI-SIGMA-F FACTOR RSBW"/>
    <property type="match status" value="1"/>
</dbReference>
<comment type="caution">
    <text evidence="5">The sequence shown here is derived from an EMBL/GenBank/DDBJ whole genome shotgun (WGS) entry which is preliminary data.</text>
</comment>
<protein>
    <submittedName>
        <fullName evidence="5">Anti-sigma factor RsbA family regulatory protein</fullName>
    </submittedName>
</protein>
<reference evidence="5 6" key="1">
    <citation type="journal article" date="2019" name="Int. J. Syst. Evol. Microbiol.">
        <title>The Global Catalogue of Microorganisms (GCM) 10K type strain sequencing project: providing services to taxonomists for standard genome sequencing and annotation.</title>
        <authorList>
            <consortium name="The Broad Institute Genomics Platform"/>
            <consortium name="The Broad Institute Genome Sequencing Center for Infectious Disease"/>
            <person name="Wu L."/>
            <person name="Ma J."/>
        </authorList>
    </citation>
    <scope>NUCLEOTIDE SEQUENCE [LARGE SCALE GENOMIC DNA]</scope>
    <source>
        <strain evidence="5 6">JCM 4087</strain>
    </source>
</reference>
<dbReference type="Pfam" id="PF13581">
    <property type="entry name" value="HATPase_c_2"/>
    <property type="match status" value="1"/>
</dbReference>
<dbReference type="CDD" id="cd16936">
    <property type="entry name" value="HATPase_RsbW-like"/>
    <property type="match status" value="1"/>
</dbReference>
<dbReference type="EMBL" id="BAAAXZ010000082">
    <property type="protein sequence ID" value="GAA2925597.1"/>
    <property type="molecule type" value="Genomic_DNA"/>
</dbReference>
<dbReference type="InterPro" id="IPR050267">
    <property type="entry name" value="Anti-sigma-factor_SerPK"/>
</dbReference>
<evidence type="ECO:0000256" key="2">
    <source>
        <dbReference type="SAM" id="MobiDB-lite"/>
    </source>
</evidence>
<keyword evidence="1" id="KW-0418">Kinase</keyword>
<keyword evidence="1" id="KW-0808">Transferase</keyword>
<keyword evidence="6" id="KW-1185">Reference proteome</keyword>
<feature type="domain" description="Histidine kinase/HSP90-like ATPase" evidence="3">
    <location>
        <begin position="198"/>
        <end position="308"/>
    </location>
</feature>
<dbReference type="Gene3D" id="3.30.565.10">
    <property type="entry name" value="Histidine kinase-like ATPase, C-terminal domain"/>
    <property type="match status" value="1"/>
</dbReference>
<feature type="domain" description="MEDS" evidence="4">
    <location>
        <begin position="13"/>
        <end position="156"/>
    </location>
</feature>
<dbReference type="NCBIfam" id="NF041045">
    <property type="entry name" value="RsbA_anti_sig"/>
    <property type="match status" value="1"/>
</dbReference>
<dbReference type="InterPro" id="IPR025847">
    <property type="entry name" value="MEDS_domain"/>
</dbReference>
<dbReference type="InterPro" id="IPR036890">
    <property type="entry name" value="HATPase_C_sf"/>
</dbReference>
<feature type="region of interest" description="Disordered" evidence="2">
    <location>
        <begin position="298"/>
        <end position="317"/>
    </location>
</feature>
<dbReference type="Proteomes" id="UP001501102">
    <property type="component" value="Unassembled WGS sequence"/>
</dbReference>
<dbReference type="Pfam" id="PF14417">
    <property type="entry name" value="MEDS"/>
    <property type="match status" value="1"/>
</dbReference>
<dbReference type="RefSeq" id="WP_344962686.1">
    <property type="nucleotide sequence ID" value="NZ_BAAAXZ010000082.1"/>
</dbReference>
<keyword evidence="1" id="KW-0723">Serine/threonine-protein kinase</keyword>
<evidence type="ECO:0000313" key="5">
    <source>
        <dbReference type="EMBL" id="GAA2925597.1"/>
    </source>
</evidence>
<evidence type="ECO:0000313" key="6">
    <source>
        <dbReference type="Proteomes" id="UP001501102"/>
    </source>
</evidence>
<dbReference type="InterPro" id="IPR047718">
    <property type="entry name" value="RsbA-like_anti_sig"/>
</dbReference>